<evidence type="ECO:0000256" key="9">
    <source>
        <dbReference type="SAM" id="Phobius"/>
    </source>
</evidence>
<evidence type="ECO:0000259" key="10">
    <source>
        <dbReference type="PROSITE" id="PS50850"/>
    </source>
</evidence>
<dbReference type="InParanoid" id="A0A7N2L499"/>
<evidence type="ECO:0000256" key="8">
    <source>
        <dbReference type="ARBA" id="ARBA00023136"/>
    </source>
</evidence>
<dbReference type="PROSITE" id="PS50850">
    <property type="entry name" value="MFS"/>
    <property type="match status" value="1"/>
</dbReference>
<feature type="transmembrane region" description="Helical" evidence="9">
    <location>
        <begin position="514"/>
        <end position="533"/>
    </location>
</feature>
<dbReference type="SUPFAM" id="SSF103473">
    <property type="entry name" value="MFS general substrate transporter"/>
    <property type="match status" value="1"/>
</dbReference>
<keyword evidence="5" id="KW-0762">Sugar transport</keyword>
<feature type="domain" description="Major facilitator superfamily (MFS) profile" evidence="10">
    <location>
        <begin position="43"/>
        <end position="567"/>
    </location>
</feature>
<evidence type="ECO:0000256" key="3">
    <source>
        <dbReference type="ARBA" id="ARBA00022448"/>
    </source>
</evidence>
<dbReference type="GO" id="GO:0005886">
    <property type="term" value="C:plasma membrane"/>
    <property type="evidence" value="ECO:0007669"/>
    <property type="project" value="UniProtKB-SubCell"/>
</dbReference>
<dbReference type="PANTHER" id="PTHR48021:SF15">
    <property type="entry name" value="SUGAR TRANSPORTER ERD6-LIKE 15 ISOFORM X1"/>
    <property type="match status" value="1"/>
</dbReference>
<feature type="transmembrane region" description="Helical" evidence="9">
    <location>
        <begin position="76"/>
        <end position="100"/>
    </location>
</feature>
<keyword evidence="8 9" id="KW-0472">Membrane</keyword>
<dbReference type="CDD" id="cd17358">
    <property type="entry name" value="MFS_GLUT6_8_Class3_like"/>
    <property type="match status" value="1"/>
</dbReference>
<feature type="transmembrane region" description="Helical" evidence="9">
    <location>
        <begin position="42"/>
        <end position="64"/>
    </location>
</feature>
<protein>
    <recommendedName>
        <fullName evidence="10">Major facilitator superfamily (MFS) profile domain-containing protein</fullName>
    </recommendedName>
</protein>
<evidence type="ECO:0000313" key="11">
    <source>
        <dbReference type="EnsemblPlants" id="QL03p003858:mrna"/>
    </source>
</evidence>
<dbReference type="InterPro" id="IPR036259">
    <property type="entry name" value="MFS_trans_sf"/>
</dbReference>
<dbReference type="Gene3D" id="1.20.1250.20">
    <property type="entry name" value="MFS general substrate transporter like domains"/>
    <property type="match status" value="2"/>
</dbReference>
<keyword evidence="12" id="KW-1185">Reference proteome</keyword>
<evidence type="ECO:0000313" key="12">
    <source>
        <dbReference type="Proteomes" id="UP000594261"/>
    </source>
</evidence>
<dbReference type="Pfam" id="PF00083">
    <property type="entry name" value="Sugar_tr"/>
    <property type="match status" value="2"/>
</dbReference>
<reference evidence="11" key="2">
    <citation type="submission" date="2021-01" db="UniProtKB">
        <authorList>
            <consortium name="EnsemblPlants"/>
        </authorList>
    </citation>
    <scope>IDENTIFICATION</scope>
</reference>
<feature type="transmembrane region" description="Helical" evidence="9">
    <location>
        <begin position="112"/>
        <end position="131"/>
    </location>
</feature>
<dbReference type="AlphaFoldDB" id="A0A7N2L499"/>
<proteinExistence type="inferred from homology"/>
<evidence type="ECO:0000256" key="5">
    <source>
        <dbReference type="ARBA" id="ARBA00022597"/>
    </source>
</evidence>
<dbReference type="FunFam" id="1.20.1250.20:FF:000218">
    <property type="entry name" value="facilitated trehalose transporter Tret1"/>
    <property type="match status" value="1"/>
</dbReference>
<feature type="transmembrane region" description="Helical" evidence="9">
    <location>
        <begin position="545"/>
        <end position="563"/>
    </location>
</feature>
<dbReference type="InterPro" id="IPR005829">
    <property type="entry name" value="Sugar_transporter_CS"/>
</dbReference>
<keyword evidence="6 9" id="KW-0812">Transmembrane</keyword>
<evidence type="ECO:0000256" key="4">
    <source>
        <dbReference type="ARBA" id="ARBA00022475"/>
    </source>
</evidence>
<feature type="transmembrane region" description="Helical" evidence="9">
    <location>
        <begin position="443"/>
        <end position="465"/>
    </location>
</feature>
<feature type="transmembrane region" description="Helical" evidence="9">
    <location>
        <begin position="415"/>
        <end position="436"/>
    </location>
</feature>
<reference evidence="11 12" key="1">
    <citation type="journal article" date="2016" name="G3 (Bethesda)">
        <title>First Draft Assembly and Annotation of the Genome of a California Endemic Oak Quercus lobata Nee (Fagaceae).</title>
        <authorList>
            <person name="Sork V.L."/>
            <person name="Fitz-Gibbon S.T."/>
            <person name="Puiu D."/>
            <person name="Crepeau M."/>
            <person name="Gugger P.F."/>
            <person name="Sherman R."/>
            <person name="Stevens K."/>
            <person name="Langley C.H."/>
            <person name="Pellegrini M."/>
            <person name="Salzberg S.L."/>
        </authorList>
    </citation>
    <scope>NUCLEOTIDE SEQUENCE [LARGE SCALE GENOMIC DNA]</scope>
    <source>
        <strain evidence="11 12">cv. SW786</strain>
    </source>
</reference>
<accession>A0A7N2L499</accession>
<comment type="subcellular location">
    <subcellularLocation>
        <location evidence="1">Cell membrane</location>
        <topology evidence="1">Multi-pass membrane protein</topology>
    </subcellularLocation>
</comment>
<dbReference type="EMBL" id="LRBV02000003">
    <property type="status" value="NOT_ANNOTATED_CDS"/>
    <property type="molecule type" value="Genomic_DNA"/>
</dbReference>
<dbReference type="OMA" id="DYTENIQ"/>
<evidence type="ECO:0000256" key="6">
    <source>
        <dbReference type="ARBA" id="ARBA00022692"/>
    </source>
</evidence>
<dbReference type="Gramene" id="QL03p003858:mrna">
    <property type="protein sequence ID" value="QL03p003858:mrna"/>
    <property type="gene ID" value="QL03p003858"/>
</dbReference>
<name>A0A7N2L499_QUELO</name>
<keyword evidence="7 9" id="KW-1133">Transmembrane helix</keyword>
<dbReference type="InterPro" id="IPR044775">
    <property type="entry name" value="MFS_ERD6/Tret1-like"/>
</dbReference>
<feature type="transmembrane region" description="Helical" evidence="9">
    <location>
        <begin position="477"/>
        <end position="502"/>
    </location>
</feature>
<dbReference type="InterPro" id="IPR050549">
    <property type="entry name" value="MFS_Trehalose_Transporter"/>
</dbReference>
<keyword evidence="3" id="KW-0813">Transport</keyword>
<evidence type="ECO:0000256" key="1">
    <source>
        <dbReference type="ARBA" id="ARBA00004651"/>
    </source>
</evidence>
<evidence type="ECO:0000256" key="7">
    <source>
        <dbReference type="ARBA" id="ARBA00022989"/>
    </source>
</evidence>
<evidence type="ECO:0000256" key="2">
    <source>
        <dbReference type="ARBA" id="ARBA00010992"/>
    </source>
</evidence>
<feature type="transmembrane region" description="Helical" evidence="9">
    <location>
        <begin position="377"/>
        <end position="395"/>
    </location>
</feature>
<dbReference type="Proteomes" id="UP000594261">
    <property type="component" value="Chromosome 3"/>
</dbReference>
<dbReference type="InterPro" id="IPR003663">
    <property type="entry name" value="Sugar/inositol_transpt"/>
</dbReference>
<dbReference type="PRINTS" id="PR00171">
    <property type="entry name" value="SUGRTRNSPORT"/>
</dbReference>
<keyword evidence="4" id="KW-1003">Cell membrane</keyword>
<sequence length="583" mass="63316">MEDKELAKSLLLVTQQPGNIRISNGFGSNDTGASSSASGVTAVLLLSAFVTACSAFAGGFVAGYSAPAESGIIADLGLSVAEYSVFGSIMTIGGMVGAVTSGKLANIVGRKYTMWILDIFYIMGWLAIYFAKYAYITLAKPGDNWSKSKAMAITLSDDEGTDHESESDQERNFIAFTATAEFVLSKSKIEESVDSKLHVVVLIKLVPLQKSRELLGLLWFCSEFLVLMGNSQQGAWLLDLGRLSLGFGYGLTCYVAPTYLSEITPKNLRGGITSVSMAMIPVSVSVAYLIGSVINWRALALIGAIPCLLLPFGLFFIPESPRWLAKIGREKEFEAALQCLRGKNVNISEEAADIKDYTENIQKIPEDKILDLFRQKYAHLLIVGIGLMVLQQFGGSNGYAYYMNEIFELAGVPSITGFMVVSIPQIPAIILGSILIEKFGRRTLLMVSVTGECLGCFLTGLSFVLQNLNWWMEATPTLMLSGIVVFGVSYSLGIGSIPWIIISEIFPINIKGSAGSICNAVNWFCTWLVSFTFNFLVEWSPAGTFFIYGSTSCLGVLFIAKLVPETKGRTLEEIQASLTHILQ</sequence>
<dbReference type="GO" id="GO:0051119">
    <property type="term" value="F:sugar transmembrane transporter activity"/>
    <property type="evidence" value="ECO:0007669"/>
    <property type="project" value="InterPro"/>
</dbReference>
<feature type="transmembrane region" description="Helical" evidence="9">
    <location>
        <begin position="296"/>
        <end position="317"/>
    </location>
</feature>
<dbReference type="PROSITE" id="PS00216">
    <property type="entry name" value="SUGAR_TRANSPORT_1"/>
    <property type="match status" value="1"/>
</dbReference>
<feature type="transmembrane region" description="Helical" evidence="9">
    <location>
        <begin position="272"/>
        <end position="290"/>
    </location>
</feature>
<organism evidence="11 12">
    <name type="scientific">Quercus lobata</name>
    <name type="common">Valley oak</name>
    <dbReference type="NCBI Taxonomy" id="97700"/>
    <lineage>
        <taxon>Eukaryota</taxon>
        <taxon>Viridiplantae</taxon>
        <taxon>Streptophyta</taxon>
        <taxon>Embryophyta</taxon>
        <taxon>Tracheophyta</taxon>
        <taxon>Spermatophyta</taxon>
        <taxon>Magnoliopsida</taxon>
        <taxon>eudicotyledons</taxon>
        <taxon>Gunneridae</taxon>
        <taxon>Pentapetalae</taxon>
        <taxon>rosids</taxon>
        <taxon>fabids</taxon>
        <taxon>Fagales</taxon>
        <taxon>Fagaceae</taxon>
        <taxon>Quercus</taxon>
    </lineage>
</organism>
<dbReference type="InterPro" id="IPR020846">
    <property type="entry name" value="MFS_dom"/>
</dbReference>
<dbReference type="PANTHER" id="PTHR48021">
    <property type="match status" value="1"/>
</dbReference>
<dbReference type="EnsemblPlants" id="QL03p003858:mrna">
    <property type="protein sequence ID" value="QL03p003858:mrna"/>
    <property type="gene ID" value="QL03p003858"/>
</dbReference>
<comment type="similarity">
    <text evidence="2">Belongs to the major facilitator superfamily. Sugar transporter (TC 2.A.1.1) family.</text>
</comment>
<dbReference type="InterPro" id="IPR005828">
    <property type="entry name" value="MFS_sugar_transport-like"/>
</dbReference>